<dbReference type="PANTHER" id="PTHR39085">
    <property type="entry name" value="SLL0924 PROTEIN"/>
    <property type="match status" value="1"/>
</dbReference>
<dbReference type="RefSeq" id="WP_048088717.1">
    <property type="nucleotide sequence ID" value="NZ_JMIY01000001.1"/>
</dbReference>
<organism evidence="2 3">
    <name type="scientific">Candidatus Methanoperedens nitratireducens</name>
    <dbReference type="NCBI Taxonomy" id="1392998"/>
    <lineage>
        <taxon>Archaea</taxon>
        <taxon>Methanobacteriati</taxon>
        <taxon>Methanobacteriota</taxon>
        <taxon>Stenosarchaea group</taxon>
        <taxon>Methanomicrobia</taxon>
        <taxon>Methanosarcinales</taxon>
        <taxon>ANME-2 cluster</taxon>
        <taxon>Candidatus Methanoperedentaceae</taxon>
        <taxon>Candidatus Methanoperedens</taxon>
    </lineage>
</organism>
<dbReference type="Pfam" id="PF09988">
    <property type="entry name" value="DUF2227"/>
    <property type="match status" value="1"/>
</dbReference>
<dbReference type="OrthoDB" id="147379at2157"/>
<evidence type="ECO:0000313" key="2">
    <source>
        <dbReference type="EMBL" id="KCZ73356.1"/>
    </source>
</evidence>
<keyword evidence="1" id="KW-0472">Membrane</keyword>
<keyword evidence="3" id="KW-1185">Reference proteome</keyword>
<dbReference type="AlphaFoldDB" id="A0A062V2P1"/>
<evidence type="ECO:0000313" key="3">
    <source>
        <dbReference type="Proteomes" id="UP000027153"/>
    </source>
</evidence>
<evidence type="ECO:0000256" key="1">
    <source>
        <dbReference type="SAM" id="Phobius"/>
    </source>
</evidence>
<keyword evidence="1" id="KW-0812">Transmembrane</keyword>
<gene>
    <name evidence="2" type="ORF">ANME2D_00422</name>
</gene>
<feature type="transmembrane region" description="Helical" evidence="1">
    <location>
        <begin position="12"/>
        <end position="31"/>
    </location>
</feature>
<protein>
    <submittedName>
        <fullName evidence="2">Uncharacterized metal-binding protein</fullName>
    </submittedName>
</protein>
<dbReference type="InterPro" id="IPR019250">
    <property type="entry name" value="DUF2227_metal-bd"/>
</dbReference>
<dbReference type="PANTHER" id="PTHR39085:SF1">
    <property type="entry name" value="SLL0924 PROTEIN"/>
    <property type="match status" value="1"/>
</dbReference>
<proteinExistence type="predicted"/>
<feature type="transmembrane region" description="Helical" evidence="1">
    <location>
        <begin position="124"/>
        <end position="143"/>
    </location>
</feature>
<sequence>MPNYNTHRTFNYAVFVAITVLLYILIGPALSAINLKYFLALVAGYYIGTDFITPDLDIKSRVIRRWGALRVIWLPYMWIFKHGQSSHNIVYGAVVRMLYLGIIVLGVYYLIFRSLPPDTIISPVYIIIFLAGIIIANALHVILDTLF</sequence>
<comment type="caution">
    <text evidence="2">The sequence shown here is derived from an EMBL/GenBank/DDBJ whole genome shotgun (WGS) entry which is preliminary data.</text>
</comment>
<accession>A0A062V2P1</accession>
<keyword evidence="1" id="KW-1133">Transmembrane helix</keyword>
<dbReference type="Proteomes" id="UP000027153">
    <property type="component" value="Unassembled WGS sequence"/>
</dbReference>
<reference evidence="2 3" key="1">
    <citation type="journal article" date="2013" name="Nature">
        <title>Anaerobic oxidation of methane coupled to nitrate reduction in a novel archaeal lineage.</title>
        <authorList>
            <person name="Haroon M.F."/>
            <person name="Hu S."/>
            <person name="Shi Y."/>
            <person name="Imelfort M."/>
            <person name="Keller J."/>
            <person name="Hugenholtz P."/>
            <person name="Yuan Z."/>
            <person name="Tyson G.W."/>
        </authorList>
    </citation>
    <scope>NUCLEOTIDE SEQUENCE [LARGE SCALE GENOMIC DNA]</scope>
    <source>
        <strain evidence="2 3">ANME-2d</strain>
    </source>
</reference>
<name>A0A062V2P1_9EURY</name>
<feature type="transmembrane region" description="Helical" evidence="1">
    <location>
        <begin position="89"/>
        <end position="112"/>
    </location>
</feature>
<dbReference type="EMBL" id="JMIY01000001">
    <property type="protein sequence ID" value="KCZ73356.1"/>
    <property type="molecule type" value="Genomic_DNA"/>
</dbReference>